<evidence type="ECO:0000313" key="5">
    <source>
        <dbReference type="Proteomes" id="UP000694890"/>
    </source>
</evidence>
<dbReference type="SUPFAM" id="SSF57667">
    <property type="entry name" value="beta-beta-alpha zinc fingers"/>
    <property type="match status" value="1"/>
</dbReference>
<feature type="domain" description="C2H2-type" evidence="4">
    <location>
        <begin position="181"/>
        <end position="208"/>
    </location>
</feature>
<keyword evidence="1" id="KW-0479">Metal-binding</keyword>
<gene>
    <name evidence="6" type="primary">LOC108873092</name>
</gene>
<reference evidence="6" key="1">
    <citation type="submission" date="2025-08" db="UniProtKB">
        <authorList>
            <consortium name="RefSeq"/>
        </authorList>
    </citation>
    <scope>IDENTIFICATION</scope>
    <source>
        <tissue evidence="6">Brain</tissue>
    </source>
</reference>
<dbReference type="KEGG" id="lcf:108873092"/>
<dbReference type="RefSeq" id="XP_018516735.2">
    <property type="nucleotide sequence ID" value="XM_018661219.2"/>
</dbReference>
<keyword evidence="1" id="KW-0862">Zinc</keyword>
<proteinExistence type="predicted"/>
<dbReference type="AlphaFoldDB" id="A0AAJ7PBY3"/>
<sequence>MSGTQLLRELVNERLAAAAEEIFGLVEKTLAEYQDEVVRSKKEIIQLKQEIEQLSVVKAEASSFRADSQSVSEEAFPSQQPDQIPIVEEIETHDDPHQVKEEQVDLCIIPDLEADSSEDEKVRLYGSETTTQTDCQLFPSFSAITVTLDDDDEWNGSDSSCGPGHGDASIMEQEQAQRDEKACRFCGKQFNRDSALIRHMDEHSHRREGL</sequence>
<evidence type="ECO:0000256" key="2">
    <source>
        <dbReference type="SAM" id="Coils"/>
    </source>
</evidence>
<organism evidence="5 6">
    <name type="scientific">Lates calcarifer</name>
    <name type="common">Barramundi</name>
    <name type="synonym">Holocentrus calcarifer</name>
    <dbReference type="NCBI Taxonomy" id="8187"/>
    <lineage>
        <taxon>Eukaryota</taxon>
        <taxon>Metazoa</taxon>
        <taxon>Chordata</taxon>
        <taxon>Craniata</taxon>
        <taxon>Vertebrata</taxon>
        <taxon>Euteleostomi</taxon>
        <taxon>Actinopterygii</taxon>
        <taxon>Neopterygii</taxon>
        <taxon>Teleostei</taxon>
        <taxon>Neoteleostei</taxon>
        <taxon>Acanthomorphata</taxon>
        <taxon>Carangaria</taxon>
        <taxon>Carangaria incertae sedis</taxon>
        <taxon>Centropomidae</taxon>
        <taxon>Lates</taxon>
    </lineage>
</organism>
<keyword evidence="2" id="KW-0175">Coiled coil</keyword>
<dbReference type="PROSITE" id="PS00028">
    <property type="entry name" value="ZINC_FINGER_C2H2_1"/>
    <property type="match status" value="1"/>
</dbReference>
<dbReference type="Proteomes" id="UP000694890">
    <property type="component" value="Linkage group LG16_LG22"/>
</dbReference>
<evidence type="ECO:0000256" key="1">
    <source>
        <dbReference type="PROSITE-ProRule" id="PRU00042"/>
    </source>
</evidence>
<protein>
    <submittedName>
        <fullName evidence="6">Uncharacterized protein LOC108873092</fullName>
    </submittedName>
</protein>
<accession>A0AAJ7PBY3</accession>
<evidence type="ECO:0000313" key="6">
    <source>
        <dbReference type="RefSeq" id="XP_018516735.2"/>
    </source>
</evidence>
<keyword evidence="1" id="KW-0863">Zinc-finger</keyword>
<dbReference type="GO" id="GO:0008270">
    <property type="term" value="F:zinc ion binding"/>
    <property type="evidence" value="ECO:0007669"/>
    <property type="project" value="UniProtKB-KW"/>
</dbReference>
<dbReference type="InterPro" id="IPR036236">
    <property type="entry name" value="Znf_C2H2_sf"/>
</dbReference>
<dbReference type="GeneID" id="108873092"/>
<dbReference type="InterPro" id="IPR013087">
    <property type="entry name" value="Znf_C2H2_type"/>
</dbReference>
<feature type="region of interest" description="Disordered" evidence="3">
    <location>
        <begin position="152"/>
        <end position="176"/>
    </location>
</feature>
<dbReference type="PROSITE" id="PS50157">
    <property type="entry name" value="ZINC_FINGER_C2H2_2"/>
    <property type="match status" value="1"/>
</dbReference>
<name>A0AAJ7PBY3_LATCA</name>
<evidence type="ECO:0000256" key="3">
    <source>
        <dbReference type="SAM" id="MobiDB-lite"/>
    </source>
</evidence>
<feature type="coiled-coil region" evidence="2">
    <location>
        <begin position="30"/>
        <end position="57"/>
    </location>
</feature>
<dbReference type="Gene3D" id="3.30.160.60">
    <property type="entry name" value="Classic Zinc Finger"/>
    <property type="match status" value="1"/>
</dbReference>
<evidence type="ECO:0000259" key="4">
    <source>
        <dbReference type="PROSITE" id="PS50157"/>
    </source>
</evidence>